<sequence length="150" mass="16370">MIMEPRLPIRKQLAGHRAWHGAAFILEALALLVFMMAFAVVLVQLFAATASRSIEAERLTGAIALATNDAETFAADPTLPTETFYYAVQDGTIAIANETDLNALAVTRSVHTEVRDNGIMYYADITVSQGNETIYEISTARYVGNEEAAR</sequence>
<dbReference type="Proteomes" id="UP001320544">
    <property type="component" value="Chromosome"/>
</dbReference>
<gene>
    <name evidence="2" type="ORF">CE91St30_27430</name>
</gene>
<accession>A0ABM7WLZ6</accession>
<keyword evidence="3" id="KW-1185">Reference proteome</keyword>
<keyword evidence="1" id="KW-0812">Transmembrane</keyword>
<reference evidence="2 3" key="1">
    <citation type="submission" date="2022-01" db="EMBL/GenBank/DDBJ databases">
        <title>Novel bile acid biosynthetic pathways are enriched in the microbiome of centenarians.</title>
        <authorList>
            <person name="Sato Y."/>
            <person name="Atarashi K."/>
            <person name="Plichta R.D."/>
            <person name="Arai Y."/>
            <person name="Sasajima S."/>
            <person name="Kearney M.S."/>
            <person name="Suda W."/>
            <person name="Takeshita K."/>
            <person name="Sasaki T."/>
            <person name="Okamoto S."/>
            <person name="Skelly N.A."/>
            <person name="Okamura Y."/>
            <person name="Vlamakis H."/>
            <person name="Li Y."/>
            <person name="Tanoue T."/>
            <person name="Takei H."/>
            <person name="Nittono H."/>
            <person name="Narushima S."/>
            <person name="Irie J."/>
            <person name="Itoh H."/>
            <person name="Moriya K."/>
            <person name="Sugiura Y."/>
            <person name="Suematsu M."/>
            <person name="Moritoki N."/>
            <person name="Shibata S."/>
            <person name="Littman R.D."/>
            <person name="Fischbach A.M."/>
            <person name="Uwamino Y."/>
            <person name="Inoue T."/>
            <person name="Honda A."/>
            <person name="Hattori M."/>
            <person name="Murai T."/>
            <person name="Xavier J.R."/>
            <person name="Hirose N."/>
            <person name="Honda K."/>
        </authorList>
    </citation>
    <scope>NUCLEOTIDE SEQUENCE [LARGE SCALE GENOMIC DNA]</scope>
    <source>
        <strain evidence="2 3">CE91-St30</strain>
    </source>
</reference>
<keyword evidence="1" id="KW-0472">Membrane</keyword>
<evidence type="ECO:0000256" key="1">
    <source>
        <dbReference type="SAM" id="Phobius"/>
    </source>
</evidence>
<name>A0ABM7WLZ6_9ACTN</name>
<organism evidence="2 3">
    <name type="scientific">Raoultibacter timonensis</name>
    <dbReference type="NCBI Taxonomy" id="1907662"/>
    <lineage>
        <taxon>Bacteria</taxon>
        <taxon>Bacillati</taxon>
        <taxon>Actinomycetota</taxon>
        <taxon>Coriobacteriia</taxon>
        <taxon>Eggerthellales</taxon>
        <taxon>Eggerthellaceae</taxon>
        <taxon>Raoultibacter</taxon>
    </lineage>
</organism>
<keyword evidence="1" id="KW-1133">Transmembrane helix</keyword>
<feature type="transmembrane region" description="Helical" evidence="1">
    <location>
        <begin position="21"/>
        <end position="47"/>
    </location>
</feature>
<proteinExistence type="predicted"/>
<evidence type="ECO:0000313" key="2">
    <source>
        <dbReference type="EMBL" id="BDE97410.1"/>
    </source>
</evidence>
<evidence type="ECO:0000313" key="3">
    <source>
        <dbReference type="Proteomes" id="UP001320544"/>
    </source>
</evidence>
<protein>
    <submittedName>
        <fullName evidence="2">Uncharacterized protein</fullName>
    </submittedName>
</protein>
<dbReference type="EMBL" id="AP025564">
    <property type="protein sequence ID" value="BDE97410.1"/>
    <property type="molecule type" value="Genomic_DNA"/>
</dbReference>